<accession>A0A0F6TGU4</accession>
<dbReference type="GO" id="GO:0020002">
    <property type="term" value="C:host cell plasma membrane"/>
    <property type="evidence" value="ECO:0007669"/>
    <property type="project" value="UniProtKB-SubCell"/>
</dbReference>
<dbReference type="GO" id="GO:0019031">
    <property type="term" value="C:viral envelope"/>
    <property type="evidence" value="ECO:0007669"/>
    <property type="project" value="UniProtKB-UniRule"/>
</dbReference>
<keyword evidence="10 14" id="KW-0472">Membrane</keyword>
<keyword evidence="9 14" id="KW-0261">Viral envelope protein</keyword>
<proteinExistence type="inferred from homology"/>
<comment type="subunit">
    <text evidence="14">Interacts with glycoprotein H (gH); this interaction is necessary for the correct processing and cell surface expression of gH.</text>
</comment>
<evidence type="ECO:0000256" key="10">
    <source>
        <dbReference type="ARBA" id="ARBA00023136"/>
    </source>
</evidence>
<evidence type="ECO:0000256" key="13">
    <source>
        <dbReference type="ARBA" id="ARBA00023296"/>
    </source>
</evidence>
<name>A0A0F6TGU4_RCMVE</name>
<evidence type="ECO:0000313" key="16">
    <source>
        <dbReference type="Proteomes" id="UP000105122"/>
    </source>
</evidence>
<dbReference type="GO" id="GO:0019064">
    <property type="term" value="P:fusion of virus membrane with host plasma membrane"/>
    <property type="evidence" value="ECO:0007669"/>
    <property type="project" value="UniProtKB-UniRule"/>
</dbReference>
<dbReference type="PROSITE" id="PS52025">
    <property type="entry name" value="GL_BHV"/>
    <property type="match status" value="1"/>
</dbReference>
<organism evidence="15 16">
    <name type="scientific">Rat cytomegalovirus ALL-03</name>
    <dbReference type="NCBI Taxonomy" id="1640278"/>
    <lineage>
        <taxon>Viruses</taxon>
        <taxon>Duplodnaviria</taxon>
        <taxon>Heunggongvirae</taxon>
        <taxon>Peploviricota</taxon>
        <taxon>Herviviricetes</taxon>
        <taxon>Herpesvirales</taxon>
        <taxon>Orthoherpesviridae</taxon>
        <taxon>Betaherpesvirinae</taxon>
        <taxon>Muromegalovirus</taxon>
        <taxon>Muromegalovirus muridbeta8</taxon>
        <taxon>Rat cytomegalovirus (isolate England)</taxon>
    </lineage>
</organism>
<evidence type="ECO:0000256" key="7">
    <source>
        <dbReference type="ARBA" id="ARBA00022844"/>
    </source>
</evidence>
<keyword evidence="2 14" id="KW-1032">Host cell membrane</keyword>
<evidence type="ECO:0000256" key="14">
    <source>
        <dbReference type="HAMAP-Rule" id="MF_04036"/>
    </source>
</evidence>
<dbReference type="GO" id="GO:0044177">
    <property type="term" value="C:host cell Golgi apparatus"/>
    <property type="evidence" value="ECO:0007669"/>
    <property type="project" value="UniProtKB-SubCell"/>
</dbReference>
<dbReference type="InterPro" id="IPR002689">
    <property type="entry name" value="Cytomegalo_gL"/>
</dbReference>
<dbReference type="Proteomes" id="UP000105122">
    <property type="component" value="Segment"/>
</dbReference>
<keyword evidence="13 14" id="KW-1160">Virus entry into host cell</keyword>
<evidence type="ECO:0000256" key="9">
    <source>
        <dbReference type="ARBA" id="ARBA00022879"/>
    </source>
</evidence>
<keyword evidence="5" id="KW-0732">Signal</keyword>
<sequence>MRCWTILFIFGFVVTTNQVKQAKQAPSKSVTDTVHVLHGTTPANETSVNSTCRDVLIKCYNATAYTPIFGDGPLRPVIEFSTLIKYKRAYGGFPSPIKVDDEFLKQLALLYNNENQLRVLLTLLKSKREKDWLSFLNGYNECDYHYKSSIFTCVNDTCTEHNLLKLNYTNDVFAENVIGFDISPPSLYVLVLLRNNKTNTEEVIRVPTISMSLFDATYNLVRSITEITGFGQDLSDTVRDYRKLFPTLFTNSDLGKIIPRHRHRNF</sequence>
<gene>
    <name evidence="15" type="primary">a115</name>
    <name evidence="14" type="synonym">gL</name>
</gene>
<evidence type="ECO:0000313" key="15">
    <source>
        <dbReference type="EMBL" id="AKE44275.1"/>
    </source>
</evidence>
<keyword evidence="12 14" id="KW-0325">Glycoprotein</keyword>
<reference evidence="15 16" key="1">
    <citation type="journal article" date="2015" name="Genome Announc.">
        <title>Complete Genome Sequence of Rat Cytomegalovirus Strain ALL-03 (Malaysian Strain).</title>
        <authorList>
            <person name="Balakrishnan K.N."/>
            <person name="Abdullah A.A."/>
            <person name="Camalxaman S.N."/>
            <person name="Quah Y.W."/>
            <person name="Abba Y."/>
            <person name="Hani H."/>
            <person name="Loh H.S."/>
            <person name="Kamal F.M."/>
            <person name="Zeenathul N.A."/>
            <person name="Aini I."/>
            <person name="Omar A.R."/>
            <person name="Noordin M.M."/>
            <person name="Mohd Azmi M.L."/>
        </authorList>
    </citation>
    <scope>NUCLEOTIDE SEQUENCE [LARGE SCALE GENOMIC DNA]</scope>
    <source>
        <strain evidence="15">ALL-03</strain>
    </source>
</reference>
<dbReference type="EMBL" id="KP967684">
    <property type="protein sequence ID" value="AKE44275.1"/>
    <property type="molecule type" value="Genomic_DNA"/>
</dbReference>
<evidence type="ECO:0000256" key="12">
    <source>
        <dbReference type="ARBA" id="ARBA00023180"/>
    </source>
</evidence>
<dbReference type="HAMAP" id="MF_04036">
    <property type="entry name" value="HSV_GL_betahv"/>
    <property type="match status" value="1"/>
</dbReference>
<protein>
    <recommendedName>
        <fullName evidence="14">Envelope glycoprotein L</fullName>
        <shortName evidence="14">gL</shortName>
    </recommendedName>
</protein>
<keyword evidence="4 14" id="KW-1162">Viral penetration into host cytoplasm</keyword>
<dbReference type="Pfam" id="PF01801">
    <property type="entry name" value="Cytomega_gL"/>
    <property type="match status" value="1"/>
</dbReference>
<evidence type="ECO:0000256" key="5">
    <source>
        <dbReference type="ARBA" id="ARBA00022729"/>
    </source>
</evidence>
<evidence type="ECO:0000256" key="3">
    <source>
        <dbReference type="ARBA" id="ARBA00022521"/>
    </source>
</evidence>
<evidence type="ECO:0000256" key="11">
    <source>
        <dbReference type="ARBA" id="ARBA00023157"/>
    </source>
</evidence>
<keyword evidence="6 14" id="KW-1040">Host Golgi apparatus</keyword>
<keyword evidence="3 14" id="KW-1169">Fusion of virus membrane with host cell membrane</keyword>
<evidence type="ECO:0000256" key="4">
    <source>
        <dbReference type="ARBA" id="ARBA00022595"/>
    </source>
</evidence>
<dbReference type="GO" id="GO:0055036">
    <property type="term" value="C:virion membrane"/>
    <property type="evidence" value="ECO:0007669"/>
    <property type="project" value="UniProtKB-SubCell"/>
</dbReference>
<evidence type="ECO:0000256" key="2">
    <source>
        <dbReference type="ARBA" id="ARBA00022511"/>
    </source>
</evidence>
<keyword evidence="8 14" id="KW-1043">Host membrane</keyword>
<evidence type="ECO:0000256" key="6">
    <source>
        <dbReference type="ARBA" id="ARBA00022812"/>
    </source>
</evidence>
<comment type="function">
    <text evidence="14">The heterodimer glycoprotein H-glycoprotein L is required for the fusion of viral and plasma membranes leading to virus entry into the host cell. Acts as a functional inhibitor of gH and maintains gH in an inhibited form. Upon binding to host integrins, gL dissociates from gH leading to activation of the viral fusion glycoproteins gB and gH.</text>
</comment>
<comment type="subcellular location">
    <subcellularLocation>
        <location evidence="14">Virion membrane</location>
        <topology evidence="14">Peripheral membrane protein</topology>
        <orientation evidence="14">Extracellular side</orientation>
    </subcellularLocation>
    <subcellularLocation>
        <location evidence="14">Host cell membrane</location>
        <topology evidence="14">Peripheral membrane protein</topology>
        <orientation evidence="14">Extracellular side</orientation>
    </subcellularLocation>
    <subcellularLocation>
        <location evidence="14">Host Golgi apparatus</location>
        <location evidence="14">Host trans-Golgi network</location>
    </subcellularLocation>
    <text evidence="14">gL associates with the extravirion surface through its binding to gH. During virion morphogenesis, this protein probably accumulates in the host trans-Golgi where secondary envelopment occurs.</text>
</comment>
<keyword evidence="7 14" id="KW-0946">Virion</keyword>
<evidence type="ECO:0000256" key="1">
    <source>
        <dbReference type="ARBA" id="ARBA00022506"/>
    </source>
</evidence>
<keyword evidence="1 14" id="KW-1168">Fusion of virus membrane with host membrane</keyword>
<dbReference type="GO" id="GO:0046718">
    <property type="term" value="P:symbiont entry into host cell"/>
    <property type="evidence" value="ECO:0007669"/>
    <property type="project" value="UniProtKB-KW"/>
</dbReference>
<keyword evidence="11" id="KW-1015">Disulfide bond</keyword>
<evidence type="ECO:0000256" key="8">
    <source>
        <dbReference type="ARBA" id="ARBA00022870"/>
    </source>
</evidence>